<feature type="transmembrane region" description="Helical" evidence="7">
    <location>
        <begin position="371"/>
        <end position="393"/>
    </location>
</feature>
<comment type="subcellular location">
    <subcellularLocation>
        <location evidence="1">Cell membrane</location>
        <topology evidence="1">Multi-pass membrane protein</topology>
    </subcellularLocation>
</comment>
<evidence type="ECO:0000259" key="8">
    <source>
        <dbReference type="Pfam" id="PF02687"/>
    </source>
</evidence>
<dbReference type="Pfam" id="PF02687">
    <property type="entry name" value="FtsX"/>
    <property type="match status" value="1"/>
</dbReference>
<evidence type="ECO:0000256" key="6">
    <source>
        <dbReference type="ARBA" id="ARBA00023136"/>
    </source>
</evidence>
<dbReference type="GO" id="GO:0044874">
    <property type="term" value="P:lipoprotein localization to outer membrane"/>
    <property type="evidence" value="ECO:0007669"/>
    <property type="project" value="TreeGrafter"/>
</dbReference>
<feature type="transmembrane region" description="Helical" evidence="7">
    <location>
        <begin position="263"/>
        <end position="290"/>
    </location>
</feature>
<keyword evidence="3" id="KW-1003">Cell membrane</keyword>
<keyword evidence="5 7" id="KW-1133">Transmembrane helix</keyword>
<evidence type="ECO:0000256" key="2">
    <source>
        <dbReference type="ARBA" id="ARBA00005236"/>
    </source>
</evidence>
<evidence type="ECO:0000313" key="10">
    <source>
        <dbReference type="Proteomes" id="UP000671852"/>
    </source>
</evidence>
<dbReference type="PANTHER" id="PTHR30489:SF0">
    <property type="entry name" value="LIPOPROTEIN-RELEASING SYSTEM TRANSMEMBRANE PROTEIN LOLE"/>
    <property type="match status" value="1"/>
</dbReference>
<reference evidence="9" key="2">
    <citation type="submission" date="2021-04" db="EMBL/GenBank/DDBJ databases">
        <title>Isolation and characterization of a novel species of the genus Sulfurimonas.</title>
        <authorList>
            <person name="Fukui M."/>
        </authorList>
    </citation>
    <scope>NUCLEOTIDE SEQUENCE</scope>
    <source>
        <strain evidence="9">H1576</strain>
    </source>
</reference>
<evidence type="ECO:0000256" key="1">
    <source>
        <dbReference type="ARBA" id="ARBA00004651"/>
    </source>
</evidence>
<evidence type="ECO:0000256" key="3">
    <source>
        <dbReference type="ARBA" id="ARBA00022475"/>
    </source>
</evidence>
<feature type="domain" description="ABC3 transporter permease C-terminal" evidence="8">
    <location>
        <begin position="268"/>
        <end position="398"/>
    </location>
</feature>
<evidence type="ECO:0000256" key="4">
    <source>
        <dbReference type="ARBA" id="ARBA00022692"/>
    </source>
</evidence>
<keyword evidence="10" id="KW-1185">Reference proteome</keyword>
<comment type="similarity">
    <text evidence="2">Belongs to the ABC-4 integral membrane protein family. LolC/E subfamily.</text>
</comment>
<dbReference type="KEGG" id="saqt:GJV85_07805"/>
<dbReference type="InterPro" id="IPR051447">
    <property type="entry name" value="Lipoprotein-release_system"/>
</dbReference>
<dbReference type="PANTHER" id="PTHR30489">
    <property type="entry name" value="LIPOPROTEIN-RELEASING SYSTEM TRANSMEMBRANE PROTEIN LOLE"/>
    <property type="match status" value="1"/>
</dbReference>
<gene>
    <name evidence="9" type="ORF">GJV85_07805</name>
</gene>
<evidence type="ECO:0000256" key="7">
    <source>
        <dbReference type="SAM" id="Phobius"/>
    </source>
</evidence>
<evidence type="ECO:0000313" key="9">
    <source>
        <dbReference type="EMBL" id="QSZ42016.1"/>
    </source>
</evidence>
<feature type="transmembrane region" description="Helical" evidence="7">
    <location>
        <begin position="311"/>
        <end position="338"/>
    </location>
</feature>
<proteinExistence type="inferred from homology"/>
<dbReference type="GO" id="GO:0098797">
    <property type="term" value="C:plasma membrane protein complex"/>
    <property type="evidence" value="ECO:0007669"/>
    <property type="project" value="TreeGrafter"/>
</dbReference>
<dbReference type="InterPro" id="IPR003838">
    <property type="entry name" value="ABC3_permease_C"/>
</dbReference>
<dbReference type="EMBL" id="CP046072">
    <property type="protein sequence ID" value="QSZ42016.1"/>
    <property type="molecule type" value="Genomic_DNA"/>
</dbReference>
<dbReference type="AlphaFoldDB" id="A0A975B0K3"/>
<reference evidence="9" key="1">
    <citation type="submission" date="2019-11" db="EMBL/GenBank/DDBJ databases">
        <authorList>
            <person name="Kojima H."/>
        </authorList>
    </citation>
    <scope>NUCLEOTIDE SEQUENCE</scope>
    <source>
        <strain evidence="9">H1576</strain>
    </source>
</reference>
<organism evidence="9 10">
    <name type="scientific">Sulfurimonas aquatica</name>
    <dbReference type="NCBI Taxonomy" id="2672570"/>
    <lineage>
        <taxon>Bacteria</taxon>
        <taxon>Pseudomonadati</taxon>
        <taxon>Campylobacterota</taxon>
        <taxon>Epsilonproteobacteria</taxon>
        <taxon>Campylobacterales</taxon>
        <taxon>Sulfurimonadaceae</taxon>
        <taxon>Sulfurimonas</taxon>
    </lineage>
</organism>
<keyword evidence="6 7" id="KW-0472">Membrane</keyword>
<feature type="transmembrane region" description="Helical" evidence="7">
    <location>
        <begin position="16"/>
        <end position="36"/>
    </location>
</feature>
<dbReference type="Proteomes" id="UP000671852">
    <property type="component" value="Chromosome"/>
</dbReference>
<accession>A0A975B0K3</accession>
<evidence type="ECO:0000256" key="5">
    <source>
        <dbReference type="ARBA" id="ARBA00022989"/>
    </source>
</evidence>
<dbReference type="RefSeq" id="WP_207560833.1">
    <property type="nucleotide sequence ID" value="NZ_CP046072.1"/>
</dbReference>
<name>A0A975B0K3_9BACT</name>
<protein>
    <submittedName>
        <fullName evidence="9">FtsX-like permease family protein</fullName>
    </submittedName>
</protein>
<keyword evidence="4 7" id="KW-0812">Transmembrane</keyword>
<sequence length="405" mass="45859">MFSLAIKNILFYRSRSITTIILTFISALLFIVYVSMMDGSHDSMLKNALKVYTGPIEIYKKGYRDIGGNEYLIRDVNAITQKLSRIEGIKSYTSRYETYALLSSKEYSTASMIAGVTPEDEKSMSQLEVALTEGKFLTEDDANCIYAGEGVVKKLHIKLGDEVSFIGSASDNSFAADIFRLCGIFKTGSFEFDASSAFVSRSYFDTLTYSMNTASYINIHVENLENVDLIKEEISKLLDDDLEILTWKELMKPMVEAMKVDSIFGYISISLFFVVIFFVIMIFSFINVSSRVKEFGVLRSIGLSKSNVTRLLTYEMFILSTLAILIATPIGAYIAYYFSLYPIIIEGMSETYKEYGVISDELPFNFDVFTITWNVLLIYSLNFLSILYPILYINAFNPIEATKHV</sequence>